<dbReference type="UniPathway" id="UPA00277">
    <property type="reaction ID" value="UER00407"/>
</dbReference>
<dbReference type="Gene3D" id="2.40.30.30">
    <property type="entry name" value="Riboflavin kinase-like"/>
    <property type="match status" value="1"/>
</dbReference>
<comment type="caution">
    <text evidence="17">The sequence shown here is derived from an EMBL/GenBank/DDBJ whole genome shotgun (WGS) entry which is preliminary data.</text>
</comment>
<dbReference type="Proteomes" id="UP000523007">
    <property type="component" value="Unassembled WGS sequence"/>
</dbReference>
<dbReference type="SUPFAM" id="SSF52374">
    <property type="entry name" value="Nucleotidylyl transferase"/>
    <property type="match status" value="1"/>
</dbReference>
<dbReference type="GO" id="GO:0009231">
    <property type="term" value="P:riboflavin biosynthetic process"/>
    <property type="evidence" value="ECO:0007669"/>
    <property type="project" value="InterPro"/>
</dbReference>
<evidence type="ECO:0000256" key="7">
    <source>
        <dbReference type="ARBA" id="ARBA00022695"/>
    </source>
</evidence>
<comment type="similarity">
    <text evidence="15">Belongs to the ribF family.</text>
</comment>
<evidence type="ECO:0000256" key="4">
    <source>
        <dbReference type="ARBA" id="ARBA00022630"/>
    </source>
</evidence>
<keyword evidence="12" id="KW-0511">Multifunctional enzyme</keyword>
<evidence type="ECO:0000256" key="9">
    <source>
        <dbReference type="ARBA" id="ARBA00022777"/>
    </source>
</evidence>
<keyword evidence="5 15" id="KW-0288">FMN</keyword>
<evidence type="ECO:0000313" key="18">
    <source>
        <dbReference type="Proteomes" id="UP000523007"/>
    </source>
</evidence>
<gene>
    <name evidence="17" type="ORF">F4561_004264</name>
</gene>
<dbReference type="InterPro" id="IPR014729">
    <property type="entry name" value="Rossmann-like_a/b/a_fold"/>
</dbReference>
<dbReference type="GO" id="GO:0009398">
    <property type="term" value="P:FMN biosynthetic process"/>
    <property type="evidence" value="ECO:0007669"/>
    <property type="project" value="UniProtKB-UniRule"/>
</dbReference>
<dbReference type="GO" id="GO:0008531">
    <property type="term" value="F:riboflavin kinase activity"/>
    <property type="evidence" value="ECO:0007669"/>
    <property type="project" value="UniProtKB-UniRule"/>
</dbReference>
<dbReference type="GO" id="GO:0005524">
    <property type="term" value="F:ATP binding"/>
    <property type="evidence" value="ECO:0007669"/>
    <property type="project" value="UniProtKB-UniRule"/>
</dbReference>
<evidence type="ECO:0000256" key="2">
    <source>
        <dbReference type="ARBA" id="ARBA00004726"/>
    </source>
</evidence>
<keyword evidence="4 15" id="KW-0285">Flavoprotein</keyword>
<evidence type="ECO:0000256" key="14">
    <source>
        <dbReference type="ARBA" id="ARBA00049494"/>
    </source>
</evidence>
<comment type="pathway">
    <text evidence="3 15">Cofactor biosynthesis; FMN biosynthesis; FMN from riboflavin (ATP route): step 1/1.</text>
</comment>
<dbReference type="CDD" id="cd02064">
    <property type="entry name" value="FAD_synthetase_N"/>
    <property type="match status" value="1"/>
</dbReference>
<organism evidence="17 18">
    <name type="scientific">Lipingzhangella halophila</name>
    <dbReference type="NCBI Taxonomy" id="1783352"/>
    <lineage>
        <taxon>Bacteria</taxon>
        <taxon>Bacillati</taxon>
        <taxon>Actinomycetota</taxon>
        <taxon>Actinomycetes</taxon>
        <taxon>Streptosporangiales</taxon>
        <taxon>Nocardiopsidaceae</taxon>
        <taxon>Lipingzhangella</taxon>
    </lineage>
</organism>
<evidence type="ECO:0000256" key="10">
    <source>
        <dbReference type="ARBA" id="ARBA00022827"/>
    </source>
</evidence>
<dbReference type="InterPro" id="IPR002606">
    <property type="entry name" value="Riboflavin_kinase_bac"/>
</dbReference>
<dbReference type="GO" id="GO:0006747">
    <property type="term" value="P:FAD biosynthetic process"/>
    <property type="evidence" value="ECO:0007669"/>
    <property type="project" value="UniProtKB-UniRule"/>
</dbReference>
<dbReference type="SUPFAM" id="SSF82114">
    <property type="entry name" value="Riboflavin kinase-like"/>
    <property type="match status" value="1"/>
</dbReference>
<keyword evidence="9 15" id="KW-0418">Kinase</keyword>
<dbReference type="SMART" id="SM00904">
    <property type="entry name" value="Flavokinase"/>
    <property type="match status" value="1"/>
</dbReference>
<comment type="catalytic activity">
    <reaction evidence="14 15">
        <text>FMN + ATP + H(+) = FAD + diphosphate</text>
        <dbReference type="Rhea" id="RHEA:17237"/>
        <dbReference type="ChEBI" id="CHEBI:15378"/>
        <dbReference type="ChEBI" id="CHEBI:30616"/>
        <dbReference type="ChEBI" id="CHEBI:33019"/>
        <dbReference type="ChEBI" id="CHEBI:57692"/>
        <dbReference type="ChEBI" id="CHEBI:58210"/>
        <dbReference type="EC" id="2.7.7.2"/>
    </reaction>
</comment>
<dbReference type="EC" id="2.7.7.2" evidence="15"/>
<dbReference type="EMBL" id="JACHJT010000001">
    <property type="protein sequence ID" value="MBB4933444.1"/>
    <property type="molecule type" value="Genomic_DNA"/>
</dbReference>
<keyword evidence="18" id="KW-1185">Reference proteome</keyword>
<accession>A0A7W7RK46</accession>
<proteinExistence type="inferred from homology"/>
<evidence type="ECO:0000256" key="13">
    <source>
        <dbReference type="ARBA" id="ARBA00047880"/>
    </source>
</evidence>
<evidence type="ECO:0000256" key="5">
    <source>
        <dbReference type="ARBA" id="ARBA00022643"/>
    </source>
</evidence>
<dbReference type="GO" id="GO:0003919">
    <property type="term" value="F:FMN adenylyltransferase activity"/>
    <property type="evidence" value="ECO:0007669"/>
    <property type="project" value="UniProtKB-UniRule"/>
</dbReference>
<evidence type="ECO:0000256" key="12">
    <source>
        <dbReference type="ARBA" id="ARBA00023268"/>
    </source>
</evidence>
<keyword evidence="6 15" id="KW-0808">Transferase</keyword>
<dbReference type="PANTHER" id="PTHR22749">
    <property type="entry name" value="RIBOFLAVIN KINASE/FMN ADENYLYLTRANSFERASE"/>
    <property type="match status" value="1"/>
</dbReference>
<dbReference type="EC" id="2.7.1.26" evidence="15"/>
<dbReference type="InterPro" id="IPR015865">
    <property type="entry name" value="Riboflavin_kinase_bac/euk"/>
</dbReference>
<dbReference type="InterPro" id="IPR015864">
    <property type="entry name" value="FAD_synthase"/>
</dbReference>
<dbReference type="RefSeq" id="WP_184581049.1">
    <property type="nucleotide sequence ID" value="NZ_JACHJT010000001.1"/>
</dbReference>
<dbReference type="InterPro" id="IPR004821">
    <property type="entry name" value="Cyt_trans-like"/>
</dbReference>
<dbReference type="Pfam" id="PF01687">
    <property type="entry name" value="Flavokinase"/>
    <property type="match status" value="1"/>
</dbReference>
<keyword evidence="11 15" id="KW-0067">ATP-binding</keyword>
<keyword evidence="8 15" id="KW-0547">Nucleotide-binding</keyword>
<dbReference type="Gene3D" id="3.40.50.620">
    <property type="entry name" value="HUPs"/>
    <property type="match status" value="1"/>
</dbReference>
<dbReference type="AlphaFoldDB" id="A0A7W7RK46"/>
<comment type="pathway">
    <text evidence="2 15">Cofactor biosynthesis; FAD biosynthesis; FAD from FMN: step 1/1.</text>
</comment>
<dbReference type="InterPro" id="IPR023465">
    <property type="entry name" value="Riboflavin_kinase_dom_sf"/>
</dbReference>
<dbReference type="UniPathway" id="UPA00276">
    <property type="reaction ID" value="UER00406"/>
</dbReference>
<feature type="domain" description="Riboflavin kinase" evidence="16">
    <location>
        <begin position="184"/>
        <end position="316"/>
    </location>
</feature>
<dbReference type="InterPro" id="IPR023468">
    <property type="entry name" value="Riboflavin_kinase"/>
</dbReference>
<keyword evidence="10 15" id="KW-0274">FAD</keyword>
<name>A0A7W7RK46_9ACTN</name>
<evidence type="ECO:0000256" key="8">
    <source>
        <dbReference type="ARBA" id="ARBA00022741"/>
    </source>
</evidence>
<dbReference type="FunFam" id="2.40.30.30:FF:000003">
    <property type="entry name" value="Riboflavin biosynthesis protein"/>
    <property type="match status" value="1"/>
</dbReference>
<evidence type="ECO:0000256" key="1">
    <source>
        <dbReference type="ARBA" id="ARBA00002121"/>
    </source>
</evidence>
<evidence type="ECO:0000259" key="16">
    <source>
        <dbReference type="SMART" id="SM00904"/>
    </source>
</evidence>
<dbReference type="Pfam" id="PF06574">
    <property type="entry name" value="FAD_syn"/>
    <property type="match status" value="1"/>
</dbReference>
<sequence length="318" mass="34514">MRSWRGLADIPDDWGRSVVTIGVFDGVHRGHQSILSRASERARELGLPVVAVTFDPHPDSVVRGLPHPAVLTPQARKAHLLAEHGADAVCVLPFTPELAALSAEEFVRRVLVDRLRAAAVVVGENFRFGHKAAGDIGVLQTLGEKYDFAADGVRLVSDPGTETITSTLIRRLLENWQVEQARHCLGRPHRVEGRVVHGAARGRELLGFPTANLECAPDTAIPADGVYAGWLLRVEPRAGEESSWPAAVSVGTNPTFEGSARSVEAYALDRDDLDLYGESLGVEFASNIRPMVRFDSVAELIEAMQNDVERARELLSGA</sequence>
<evidence type="ECO:0000313" key="17">
    <source>
        <dbReference type="EMBL" id="MBB4933444.1"/>
    </source>
</evidence>
<comment type="catalytic activity">
    <reaction evidence="13 15">
        <text>riboflavin + ATP = FMN + ADP + H(+)</text>
        <dbReference type="Rhea" id="RHEA:14357"/>
        <dbReference type="ChEBI" id="CHEBI:15378"/>
        <dbReference type="ChEBI" id="CHEBI:30616"/>
        <dbReference type="ChEBI" id="CHEBI:57986"/>
        <dbReference type="ChEBI" id="CHEBI:58210"/>
        <dbReference type="ChEBI" id="CHEBI:456216"/>
        <dbReference type="EC" id="2.7.1.26"/>
    </reaction>
</comment>
<dbReference type="NCBIfam" id="TIGR00125">
    <property type="entry name" value="cyt_tran_rel"/>
    <property type="match status" value="1"/>
</dbReference>
<reference evidence="17 18" key="1">
    <citation type="submission" date="2020-08" db="EMBL/GenBank/DDBJ databases">
        <title>Sequencing the genomes of 1000 actinobacteria strains.</title>
        <authorList>
            <person name="Klenk H.-P."/>
        </authorList>
    </citation>
    <scope>NUCLEOTIDE SEQUENCE [LARGE SCALE GENOMIC DNA]</scope>
    <source>
        <strain evidence="17 18">DSM 102030</strain>
    </source>
</reference>
<dbReference type="FunFam" id="3.40.50.620:FF:000021">
    <property type="entry name" value="Riboflavin biosynthesis protein"/>
    <property type="match status" value="1"/>
</dbReference>
<evidence type="ECO:0000256" key="6">
    <source>
        <dbReference type="ARBA" id="ARBA00022679"/>
    </source>
</evidence>
<comment type="function">
    <text evidence="1">Catalyzes the phosphorylation of riboflavin to FMN followed by the adenylation of FMN to FAD.</text>
</comment>
<dbReference type="NCBIfam" id="NF004160">
    <property type="entry name" value="PRK05627.1-3"/>
    <property type="match status" value="1"/>
</dbReference>
<dbReference type="NCBIfam" id="TIGR00083">
    <property type="entry name" value="ribF"/>
    <property type="match status" value="1"/>
</dbReference>
<evidence type="ECO:0000256" key="11">
    <source>
        <dbReference type="ARBA" id="ARBA00022840"/>
    </source>
</evidence>
<dbReference type="PIRSF" id="PIRSF004491">
    <property type="entry name" value="FAD_Synth"/>
    <property type="match status" value="1"/>
</dbReference>
<evidence type="ECO:0000256" key="15">
    <source>
        <dbReference type="PIRNR" id="PIRNR004491"/>
    </source>
</evidence>
<protein>
    <recommendedName>
        <fullName evidence="15">Riboflavin biosynthesis protein</fullName>
    </recommendedName>
    <domain>
        <recommendedName>
            <fullName evidence="15">Riboflavin kinase</fullName>
            <ecNumber evidence="15">2.7.1.26</ecNumber>
        </recommendedName>
        <alternativeName>
            <fullName evidence="15">Flavokinase</fullName>
        </alternativeName>
    </domain>
    <domain>
        <recommendedName>
            <fullName evidence="15">FMN adenylyltransferase</fullName>
            <ecNumber evidence="15">2.7.7.2</ecNumber>
        </recommendedName>
        <alternativeName>
            <fullName evidence="15">FAD pyrophosphorylase</fullName>
        </alternativeName>
        <alternativeName>
            <fullName evidence="15">FAD synthase</fullName>
        </alternativeName>
    </domain>
</protein>
<keyword evidence="7 15" id="KW-0548">Nucleotidyltransferase</keyword>
<evidence type="ECO:0000256" key="3">
    <source>
        <dbReference type="ARBA" id="ARBA00005201"/>
    </source>
</evidence>
<dbReference type="PANTHER" id="PTHR22749:SF6">
    <property type="entry name" value="RIBOFLAVIN KINASE"/>
    <property type="match status" value="1"/>
</dbReference>